<name>A0A3B0WML9_9ZZZZ</name>
<dbReference type="InterPro" id="IPR037522">
    <property type="entry name" value="HD_GYP_dom"/>
</dbReference>
<keyword evidence="2" id="KW-0472">Membrane</keyword>
<keyword evidence="2" id="KW-1133">Transmembrane helix</keyword>
<feature type="domain" description="HD-GYP" evidence="3">
    <location>
        <begin position="475"/>
        <end position="670"/>
    </location>
</feature>
<dbReference type="CDD" id="cd00077">
    <property type="entry name" value="HDc"/>
    <property type="match status" value="1"/>
</dbReference>
<dbReference type="SUPFAM" id="SSF109604">
    <property type="entry name" value="HD-domain/PDEase-like"/>
    <property type="match status" value="1"/>
</dbReference>
<keyword evidence="2" id="KW-0812">Transmembrane</keyword>
<gene>
    <name evidence="4" type="ORF">MNBD_GAMMA07-1064</name>
</gene>
<feature type="transmembrane region" description="Helical" evidence="2">
    <location>
        <begin position="324"/>
        <end position="344"/>
    </location>
</feature>
<dbReference type="PROSITE" id="PS51832">
    <property type="entry name" value="HD_GYP"/>
    <property type="match status" value="1"/>
</dbReference>
<dbReference type="Gene3D" id="3.30.450.20">
    <property type="entry name" value="PAS domain"/>
    <property type="match status" value="1"/>
</dbReference>
<reference evidence="4" key="1">
    <citation type="submission" date="2018-06" db="EMBL/GenBank/DDBJ databases">
        <authorList>
            <person name="Zhirakovskaya E."/>
        </authorList>
    </citation>
    <scope>NUCLEOTIDE SEQUENCE</scope>
</reference>
<evidence type="ECO:0000259" key="3">
    <source>
        <dbReference type="PROSITE" id="PS51832"/>
    </source>
</evidence>
<dbReference type="EMBL" id="UOFF01000250">
    <property type="protein sequence ID" value="VAW56571.1"/>
    <property type="molecule type" value="Genomic_DNA"/>
</dbReference>
<organism evidence="4">
    <name type="scientific">hydrothermal vent metagenome</name>
    <dbReference type="NCBI Taxonomy" id="652676"/>
    <lineage>
        <taxon>unclassified sequences</taxon>
        <taxon>metagenomes</taxon>
        <taxon>ecological metagenomes</taxon>
    </lineage>
</organism>
<evidence type="ECO:0000256" key="2">
    <source>
        <dbReference type="SAM" id="Phobius"/>
    </source>
</evidence>
<feature type="transmembrane region" description="Helical" evidence="2">
    <location>
        <begin position="7"/>
        <end position="32"/>
    </location>
</feature>
<dbReference type="Gene3D" id="1.10.3210.10">
    <property type="entry name" value="Hypothetical protein af1432"/>
    <property type="match status" value="1"/>
</dbReference>
<protein>
    <recommendedName>
        <fullName evidence="3">HD-GYP domain-containing protein</fullName>
    </recommendedName>
</protein>
<feature type="coiled-coil region" evidence="1">
    <location>
        <begin position="51"/>
        <end position="78"/>
    </location>
</feature>
<evidence type="ECO:0000313" key="4">
    <source>
        <dbReference type="EMBL" id="VAW56571.1"/>
    </source>
</evidence>
<dbReference type="PANTHER" id="PTHR43155">
    <property type="entry name" value="CYCLIC DI-GMP PHOSPHODIESTERASE PA4108-RELATED"/>
    <property type="match status" value="1"/>
</dbReference>
<dbReference type="PANTHER" id="PTHR43155:SF2">
    <property type="entry name" value="CYCLIC DI-GMP PHOSPHODIESTERASE PA4108"/>
    <property type="match status" value="1"/>
</dbReference>
<dbReference type="InterPro" id="IPR003607">
    <property type="entry name" value="HD/PDEase_dom"/>
</dbReference>
<dbReference type="AlphaFoldDB" id="A0A3B0WML9"/>
<proteinExistence type="predicted"/>
<evidence type="ECO:0000256" key="1">
    <source>
        <dbReference type="SAM" id="Coils"/>
    </source>
</evidence>
<accession>A0A3B0WML9</accession>
<sequence>MIIKNRYILTLSPLLAGLLILVVMIAGIGIIFNYTEQNKFKVLNKWEFRLSQFANAKVEEIENKMDERIEQIDDLAKNASLSLFLSTYDSVKNDDVSLSAMQGYVRNLLQASALRFGLIENHKMLSKTNLTMTSEYGLAFLDKNNNLLMSTKYFPRNVKKHNKIIDKAYLSGEIQIIDFYSEKKQQVVYGFVAPVLKVQSLDSNAYVGTVVMLLNPQRDLFSSLKYSQSMAGLYESNLIKRDGNSFIYLSVKNGGFNIFNRISINNSVASYFAYNQPGGVKVLADYNGIDVLVTGREIRNSSWKLVQKISVAESLMASNKSQKYVLTIFALLVVIMAMLFLVIWRHMNSLKWQALCIDFEGRNNLLEIISENVKDKIIILDEKNNIIFMNKNFLQGLPISHDAFLNVHVSYVLGKEFAELIIKSSNDDYAVVLPQTDNDKVFHIESAELSLAGNKPAFLYVLHDISELKQQHYRHEKRDKSVINALIKAADAHDPFCESHSERTRDVAITIAKVMNLTGSQLASLEVASILANMGKLHVSKTILTKTEALTKDESKSLKKHVNYAVDMFSNIEFEGPVLDIIAQKNECLDGSGYPKGLTSHEIMIESRILAVANSFVAMMSARAYRKSHTVKEVLSQLLAQTETQYDRQVVAALFHVCENKMEWNAWQVI</sequence>
<dbReference type="Pfam" id="PF13487">
    <property type="entry name" value="HD_5"/>
    <property type="match status" value="1"/>
</dbReference>
<keyword evidence="1" id="KW-0175">Coiled coil</keyword>